<sequence>MWTQTLPIMVAFIATFIFLLALTNAQNAPGDYLALHNRARAQVGVGPMQWSNTVAAYAQAYAKKRKGDCAMIHSTGPYGENIAAGYYPKFTGADAVKLWVNEKPLYDHASNKCVGGECGHYTQMVWRSSVRLGCARVPCKANSQFVVCNYDPPGNYIGEKPYNSWVVLALTKPGIVGLRIRVALSRLLPTVTCVREADAEFFGSVNSMQLGSVGATFGPKTRPFSLV</sequence>
<feature type="chain" id="PRO_5026861074" evidence="7">
    <location>
        <begin position="26"/>
        <end position="227"/>
    </location>
</feature>
<dbReference type="PROSITE" id="PS01010">
    <property type="entry name" value="CRISP_2"/>
    <property type="match status" value="1"/>
</dbReference>
<reference evidence="10" key="1">
    <citation type="submission" date="2025-08" db="UniProtKB">
        <authorList>
            <consortium name="RefSeq"/>
        </authorList>
    </citation>
    <scope>IDENTIFICATION</scope>
    <source>
        <tissue evidence="10">Young leaves</tissue>
    </source>
</reference>
<evidence type="ECO:0000256" key="5">
    <source>
        <dbReference type="ARBA" id="ARBA00023157"/>
    </source>
</evidence>
<keyword evidence="3 7" id="KW-0732">Signal</keyword>
<proteinExistence type="inferred from homology"/>
<name>A0A6J1H381_CUCMO</name>
<evidence type="ECO:0000259" key="8">
    <source>
        <dbReference type="SMART" id="SM00198"/>
    </source>
</evidence>
<dbReference type="PROSITE" id="PS01009">
    <property type="entry name" value="CRISP_1"/>
    <property type="match status" value="1"/>
</dbReference>
<organism evidence="9 10">
    <name type="scientific">Cucurbita moschata</name>
    <name type="common">Winter crookneck squash</name>
    <name type="synonym">Cucurbita pepo var. moschata</name>
    <dbReference type="NCBI Taxonomy" id="3662"/>
    <lineage>
        <taxon>Eukaryota</taxon>
        <taxon>Viridiplantae</taxon>
        <taxon>Streptophyta</taxon>
        <taxon>Embryophyta</taxon>
        <taxon>Tracheophyta</taxon>
        <taxon>Spermatophyta</taxon>
        <taxon>Magnoliopsida</taxon>
        <taxon>eudicotyledons</taxon>
        <taxon>Gunneridae</taxon>
        <taxon>Pentapetalae</taxon>
        <taxon>rosids</taxon>
        <taxon>fabids</taxon>
        <taxon>Cucurbitales</taxon>
        <taxon>Cucurbitaceae</taxon>
        <taxon>Cucurbiteae</taxon>
        <taxon>Cucurbita</taxon>
    </lineage>
</organism>
<feature type="domain" description="SCP" evidence="8">
    <location>
        <begin position="27"/>
        <end position="158"/>
    </location>
</feature>
<dbReference type="SUPFAM" id="SSF55797">
    <property type="entry name" value="PR-1-like"/>
    <property type="match status" value="1"/>
</dbReference>
<dbReference type="Pfam" id="PF00188">
    <property type="entry name" value="CAP"/>
    <property type="match status" value="1"/>
</dbReference>
<comment type="similarity">
    <text evidence="2">Belongs to the CRISP family.</text>
</comment>
<evidence type="ECO:0000256" key="3">
    <source>
        <dbReference type="ARBA" id="ARBA00022729"/>
    </source>
</evidence>
<dbReference type="GO" id="GO:0005576">
    <property type="term" value="C:extracellular region"/>
    <property type="evidence" value="ECO:0007669"/>
    <property type="project" value="InterPro"/>
</dbReference>
<dbReference type="InterPro" id="IPR002413">
    <property type="entry name" value="V5_allergen-like"/>
</dbReference>
<evidence type="ECO:0000313" key="9">
    <source>
        <dbReference type="Proteomes" id="UP000504609"/>
    </source>
</evidence>
<dbReference type="InterPro" id="IPR035940">
    <property type="entry name" value="CAP_sf"/>
</dbReference>
<feature type="signal peptide" evidence="7">
    <location>
        <begin position="1"/>
        <end position="25"/>
    </location>
</feature>
<dbReference type="InterPro" id="IPR014044">
    <property type="entry name" value="CAP_dom"/>
</dbReference>
<dbReference type="SMART" id="SM00198">
    <property type="entry name" value="SCP"/>
    <property type="match status" value="1"/>
</dbReference>
<comment type="function">
    <text evidence="1">Probably involved in the defense reaction of plants against pathogens.</text>
</comment>
<evidence type="ECO:0000313" key="10">
    <source>
        <dbReference type="RefSeq" id="XP_022958826.1"/>
    </source>
</evidence>
<evidence type="ECO:0000256" key="4">
    <source>
        <dbReference type="ARBA" id="ARBA00022821"/>
    </source>
</evidence>
<dbReference type="InterPro" id="IPR001283">
    <property type="entry name" value="CRISP-related"/>
</dbReference>
<dbReference type="KEGG" id="cmos:111459977"/>
<evidence type="ECO:0000256" key="7">
    <source>
        <dbReference type="SAM" id="SignalP"/>
    </source>
</evidence>
<dbReference type="Gene3D" id="3.40.33.10">
    <property type="entry name" value="CAP"/>
    <property type="match status" value="1"/>
</dbReference>
<dbReference type="PANTHER" id="PTHR10334">
    <property type="entry name" value="CYSTEINE-RICH SECRETORY PROTEIN-RELATED"/>
    <property type="match status" value="1"/>
</dbReference>
<dbReference type="PRINTS" id="PR00837">
    <property type="entry name" value="V5TPXLIKE"/>
</dbReference>
<evidence type="ECO:0000256" key="2">
    <source>
        <dbReference type="ARBA" id="ARBA00009923"/>
    </source>
</evidence>
<gene>
    <name evidence="10" type="primary">LOC111459977</name>
</gene>
<evidence type="ECO:0000256" key="6">
    <source>
        <dbReference type="ARBA" id="ARBA00023265"/>
    </source>
</evidence>
<dbReference type="InterPro" id="IPR018244">
    <property type="entry name" value="Allrgn_V5/Tpx1_CS"/>
</dbReference>
<dbReference type="Proteomes" id="UP000504609">
    <property type="component" value="Unplaced"/>
</dbReference>
<protein>
    <submittedName>
        <fullName evidence="10">Basic form of pathogenesis-related protein 1-like</fullName>
    </submittedName>
</protein>
<accession>A0A6J1H381</accession>
<dbReference type="PRINTS" id="PR00838">
    <property type="entry name" value="V5ALLERGEN"/>
</dbReference>
<dbReference type="FunFam" id="3.40.33.10:FF:000006">
    <property type="entry name" value="Putative pathogenesis-related protein 1"/>
    <property type="match status" value="1"/>
</dbReference>
<dbReference type="GeneID" id="111459977"/>
<keyword evidence="4" id="KW-0611">Plant defense</keyword>
<keyword evidence="6" id="KW-0568">Pathogenesis-related protein</keyword>
<dbReference type="CDD" id="cd05381">
    <property type="entry name" value="CAP_PR-1"/>
    <property type="match status" value="1"/>
</dbReference>
<dbReference type="AlphaFoldDB" id="A0A6J1H381"/>
<keyword evidence="5" id="KW-1015">Disulfide bond</keyword>
<evidence type="ECO:0000256" key="1">
    <source>
        <dbReference type="ARBA" id="ARBA00003143"/>
    </source>
</evidence>
<dbReference type="GO" id="GO:0098542">
    <property type="term" value="P:defense response to other organism"/>
    <property type="evidence" value="ECO:0007669"/>
    <property type="project" value="UniProtKB-ARBA"/>
</dbReference>
<dbReference type="RefSeq" id="XP_022958826.1">
    <property type="nucleotide sequence ID" value="XM_023103058.1"/>
</dbReference>
<keyword evidence="9" id="KW-1185">Reference proteome</keyword>